<dbReference type="GO" id="GO:0016990">
    <property type="term" value="F:arginine deiminase activity"/>
    <property type="evidence" value="ECO:0007669"/>
    <property type="project" value="UniProtKB-EC"/>
</dbReference>
<dbReference type="GO" id="GO:0019546">
    <property type="term" value="P:L-arginine deiminase pathway"/>
    <property type="evidence" value="ECO:0007669"/>
    <property type="project" value="TreeGrafter"/>
</dbReference>
<comment type="catalytic activity">
    <reaction evidence="3">
        <text>L-arginine + H2O = L-citrulline + NH4(+)</text>
        <dbReference type="Rhea" id="RHEA:19597"/>
        <dbReference type="ChEBI" id="CHEBI:15377"/>
        <dbReference type="ChEBI" id="CHEBI:28938"/>
        <dbReference type="ChEBI" id="CHEBI:32682"/>
        <dbReference type="ChEBI" id="CHEBI:57743"/>
        <dbReference type="EC" id="3.5.3.6"/>
    </reaction>
</comment>
<evidence type="ECO:0000256" key="1">
    <source>
        <dbReference type="ARBA" id="ARBA00005213"/>
    </source>
</evidence>
<dbReference type="AlphaFoldDB" id="A0A2S7T4J3"/>
<evidence type="ECO:0000313" key="5">
    <source>
        <dbReference type="Proteomes" id="UP000239366"/>
    </source>
</evidence>
<keyword evidence="5" id="KW-1185">Reference proteome</keyword>
<dbReference type="EMBL" id="MQVX01000001">
    <property type="protein sequence ID" value="PQJ14457.1"/>
    <property type="molecule type" value="Genomic_DNA"/>
</dbReference>
<dbReference type="EC" id="3.5.3.6" evidence="2"/>
<organism evidence="4 5">
    <name type="scientific">Aureicoccus marinus</name>
    <dbReference type="NCBI Taxonomy" id="754435"/>
    <lineage>
        <taxon>Bacteria</taxon>
        <taxon>Pseudomonadati</taxon>
        <taxon>Bacteroidota</taxon>
        <taxon>Flavobacteriia</taxon>
        <taxon>Flavobacteriales</taxon>
        <taxon>Flavobacteriaceae</taxon>
        <taxon>Aureicoccus</taxon>
    </lineage>
</organism>
<dbReference type="RefSeq" id="WP_105000088.1">
    <property type="nucleotide sequence ID" value="NZ_MQVX01000001.1"/>
</dbReference>
<dbReference type="Pfam" id="PF19420">
    <property type="entry name" value="DDAH_eukar"/>
    <property type="match status" value="1"/>
</dbReference>
<dbReference type="SUPFAM" id="SSF55909">
    <property type="entry name" value="Pentein"/>
    <property type="match status" value="1"/>
</dbReference>
<accession>A0A2S7T4J3</accession>
<reference evidence="5" key="1">
    <citation type="submission" date="2016-11" db="EMBL/GenBank/DDBJ databases">
        <title>Trade-off between light-utilization and light-protection in marine flavobacteria.</title>
        <authorList>
            <person name="Kumagai Y."/>
            <person name="Yoshizawa S."/>
            <person name="Kogure K."/>
        </authorList>
    </citation>
    <scope>NUCLEOTIDE SEQUENCE [LARGE SCALE GENOMIC DNA]</scope>
    <source>
        <strain evidence="5">SG-18</strain>
    </source>
</reference>
<keyword evidence="4" id="KW-0808">Transferase</keyword>
<sequence>MYTKTQEVDSPIKPRVQDETGRLKAVVLGTAVSVGSAPSMDEVYDPSSRAHLLAGTYPKEEDMVVEMEGFQSLLQSYDVQVYRPTVLENCNQIFARDIGFVVEDTFFRSNILPLREKEFEAIENLVAHIPEKQFQVCPEEVHVEGGDVMPWGDYLFIGAYTQKDYPQQITARTNQAAIDFLTEYFPQKEVKAFELIKSATVANQNALHLDCCFQPVGKNKAIICPDGFMQQEDVEWIRSFFGAENIFEVTADEMAGMHCNVFSISPEVVVSEKHFTRLNTWLREQGLTVEEIQYAEISKQGGLLRCSTLPLIRQY</sequence>
<evidence type="ECO:0000256" key="2">
    <source>
        <dbReference type="ARBA" id="ARBA00012171"/>
    </source>
</evidence>
<comment type="caution">
    <text evidence="4">The sequence shown here is derived from an EMBL/GenBank/DDBJ whole genome shotgun (WGS) entry which is preliminary data.</text>
</comment>
<dbReference type="GO" id="GO:0016740">
    <property type="term" value="F:transferase activity"/>
    <property type="evidence" value="ECO:0007669"/>
    <property type="project" value="UniProtKB-KW"/>
</dbReference>
<dbReference type="PANTHER" id="PTHR47271">
    <property type="entry name" value="ARGININE DEIMINASE"/>
    <property type="match status" value="1"/>
</dbReference>
<protein>
    <recommendedName>
        <fullName evidence="2">arginine deiminase</fullName>
        <ecNumber evidence="2">3.5.3.6</ecNumber>
    </recommendedName>
</protein>
<dbReference type="OrthoDB" id="9807502at2"/>
<gene>
    <name evidence="4" type="ORF">BST99_00655</name>
</gene>
<dbReference type="PANTHER" id="PTHR47271:SF2">
    <property type="entry name" value="ARGININE DEIMINASE"/>
    <property type="match status" value="1"/>
</dbReference>
<comment type="pathway">
    <text evidence="1">Amino-acid degradation; L-arginine degradation via ADI pathway; carbamoyl phosphate from L-arginine: step 1/2.</text>
</comment>
<evidence type="ECO:0000313" key="4">
    <source>
        <dbReference type="EMBL" id="PQJ14457.1"/>
    </source>
</evidence>
<proteinExistence type="predicted"/>
<evidence type="ECO:0000256" key="3">
    <source>
        <dbReference type="ARBA" id="ARBA00049429"/>
    </source>
</evidence>
<name>A0A2S7T4J3_9FLAO</name>
<dbReference type="Proteomes" id="UP000239366">
    <property type="component" value="Unassembled WGS sequence"/>
</dbReference>
<dbReference type="Gene3D" id="3.75.10.10">
    <property type="entry name" value="L-arginine/glycine Amidinotransferase, Chain A"/>
    <property type="match status" value="1"/>
</dbReference>